<dbReference type="InterPro" id="IPR027417">
    <property type="entry name" value="P-loop_NTPase"/>
</dbReference>
<dbReference type="EMBL" id="JASBNA010000063">
    <property type="protein sequence ID" value="KAK7679082.1"/>
    <property type="molecule type" value="Genomic_DNA"/>
</dbReference>
<dbReference type="GO" id="GO:0016887">
    <property type="term" value="F:ATP hydrolysis activity"/>
    <property type="evidence" value="ECO:0007669"/>
    <property type="project" value="InterPro"/>
</dbReference>
<dbReference type="Gene3D" id="1.20.1560.10">
    <property type="entry name" value="ABC transporter type 1, transmembrane domain"/>
    <property type="match status" value="1"/>
</dbReference>
<evidence type="ECO:0000256" key="3">
    <source>
        <dbReference type="ARBA" id="ARBA00022989"/>
    </source>
</evidence>
<dbReference type="InterPro" id="IPR039421">
    <property type="entry name" value="Type_1_exporter"/>
</dbReference>
<evidence type="ECO:0000259" key="6">
    <source>
        <dbReference type="Pfam" id="PF00005"/>
    </source>
</evidence>
<feature type="compositionally biased region" description="Basic and acidic residues" evidence="5">
    <location>
        <begin position="159"/>
        <end position="178"/>
    </location>
</feature>
<keyword evidence="8" id="KW-1185">Reference proteome</keyword>
<dbReference type="Pfam" id="PF00005">
    <property type="entry name" value="ABC_tran"/>
    <property type="match status" value="1"/>
</dbReference>
<dbReference type="SUPFAM" id="SSF52540">
    <property type="entry name" value="P-loop containing nucleoside triphosphate hydrolases"/>
    <property type="match status" value="1"/>
</dbReference>
<keyword evidence="2" id="KW-0812">Transmembrane</keyword>
<feature type="compositionally biased region" description="Basic and acidic residues" evidence="5">
    <location>
        <begin position="132"/>
        <end position="145"/>
    </location>
</feature>
<dbReference type="Gene3D" id="3.40.50.300">
    <property type="entry name" value="P-loop containing nucleotide triphosphate hydrolases"/>
    <property type="match status" value="1"/>
</dbReference>
<dbReference type="PANTHER" id="PTHR43394:SF2">
    <property type="entry name" value="ATP-DEPENDENT PERMEASE MDL2, MITOCHONDRIAL"/>
    <property type="match status" value="1"/>
</dbReference>
<sequence length="226" mass="25332">MDDIIEVSKQANCHDFISAFPEGYDTIIGARGASLSGGQKQRVAIARALIKRPSILILDEATSALDSKLESLINETLKNLTSQGRMTIISIAHRLSTISKSENVVVLGKHGKVVEQGRFVELFSNPQSELSKLLDESSSKESKDESLDDEDVEEVKEDDEQRKLDEEALRIEKEQKQQSEMEIVRSMIDDLPYDLRAQLVQQVSKEFEDDKKAAVLEKKLDDNIVS</sequence>
<protein>
    <recommendedName>
        <fullName evidence="6">ABC transporter domain-containing protein</fullName>
    </recommendedName>
</protein>
<evidence type="ECO:0000313" key="8">
    <source>
        <dbReference type="Proteomes" id="UP001385951"/>
    </source>
</evidence>
<organism evidence="7 8">
    <name type="scientific">Cerrena zonata</name>
    <dbReference type="NCBI Taxonomy" id="2478898"/>
    <lineage>
        <taxon>Eukaryota</taxon>
        <taxon>Fungi</taxon>
        <taxon>Dikarya</taxon>
        <taxon>Basidiomycota</taxon>
        <taxon>Agaricomycotina</taxon>
        <taxon>Agaricomycetes</taxon>
        <taxon>Polyporales</taxon>
        <taxon>Cerrenaceae</taxon>
        <taxon>Cerrena</taxon>
    </lineage>
</organism>
<reference evidence="7 8" key="1">
    <citation type="submission" date="2022-09" db="EMBL/GenBank/DDBJ databases">
        <authorList>
            <person name="Palmer J.M."/>
        </authorList>
    </citation>
    <scope>NUCLEOTIDE SEQUENCE [LARGE SCALE GENOMIC DNA]</scope>
    <source>
        <strain evidence="7 8">DSM 7382</strain>
    </source>
</reference>
<proteinExistence type="predicted"/>
<keyword evidence="4" id="KW-0472">Membrane</keyword>
<gene>
    <name evidence="7" type="ORF">QCA50_017841</name>
</gene>
<comment type="subcellular location">
    <subcellularLocation>
        <location evidence="1">Membrane</location>
        <topology evidence="1">Multi-pass membrane protein</topology>
    </subcellularLocation>
</comment>
<dbReference type="Proteomes" id="UP001385951">
    <property type="component" value="Unassembled WGS sequence"/>
</dbReference>
<evidence type="ECO:0000256" key="5">
    <source>
        <dbReference type="SAM" id="MobiDB-lite"/>
    </source>
</evidence>
<keyword evidence="3" id="KW-1133">Transmembrane helix</keyword>
<evidence type="ECO:0000256" key="1">
    <source>
        <dbReference type="ARBA" id="ARBA00004141"/>
    </source>
</evidence>
<dbReference type="AlphaFoldDB" id="A0AAW0FIC1"/>
<feature type="region of interest" description="Disordered" evidence="5">
    <location>
        <begin position="131"/>
        <end position="178"/>
    </location>
</feature>
<dbReference type="GO" id="GO:0015421">
    <property type="term" value="F:ABC-type oligopeptide transporter activity"/>
    <property type="evidence" value="ECO:0007669"/>
    <property type="project" value="TreeGrafter"/>
</dbReference>
<feature type="domain" description="ABC transporter" evidence="6">
    <location>
        <begin position="10"/>
        <end position="63"/>
    </location>
</feature>
<dbReference type="GO" id="GO:0005524">
    <property type="term" value="F:ATP binding"/>
    <property type="evidence" value="ECO:0007669"/>
    <property type="project" value="InterPro"/>
</dbReference>
<evidence type="ECO:0000256" key="2">
    <source>
        <dbReference type="ARBA" id="ARBA00022692"/>
    </source>
</evidence>
<evidence type="ECO:0000313" key="7">
    <source>
        <dbReference type="EMBL" id="KAK7679082.1"/>
    </source>
</evidence>
<dbReference type="InterPro" id="IPR036640">
    <property type="entry name" value="ABC1_TM_sf"/>
</dbReference>
<dbReference type="GO" id="GO:0005743">
    <property type="term" value="C:mitochondrial inner membrane"/>
    <property type="evidence" value="ECO:0007669"/>
    <property type="project" value="TreeGrafter"/>
</dbReference>
<dbReference type="InterPro" id="IPR003439">
    <property type="entry name" value="ABC_transporter-like_ATP-bd"/>
</dbReference>
<dbReference type="GO" id="GO:0090374">
    <property type="term" value="P:oligopeptide export from mitochondrion"/>
    <property type="evidence" value="ECO:0007669"/>
    <property type="project" value="TreeGrafter"/>
</dbReference>
<feature type="compositionally biased region" description="Acidic residues" evidence="5">
    <location>
        <begin position="146"/>
        <end position="158"/>
    </location>
</feature>
<name>A0AAW0FIC1_9APHY</name>
<comment type="caution">
    <text evidence="7">The sequence shown here is derived from an EMBL/GenBank/DDBJ whole genome shotgun (WGS) entry which is preliminary data.</text>
</comment>
<accession>A0AAW0FIC1</accession>
<dbReference type="PANTHER" id="PTHR43394">
    <property type="entry name" value="ATP-DEPENDENT PERMEASE MDL1, MITOCHONDRIAL"/>
    <property type="match status" value="1"/>
</dbReference>
<evidence type="ECO:0000256" key="4">
    <source>
        <dbReference type="ARBA" id="ARBA00023136"/>
    </source>
</evidence>